<feature type="region of interest" description="Disordered" evidence="1">
    <location>
        <begin position="39"/>
        <end position="142"/>
    </location>
</feature>
<feature type="transmembrane region" description="Helical" evidence="2">
    <location>
        <begin position="12"/>
        <end position="32"/>
    </location>
</feature>
<keyword evidence="2" id="KW-0812">Transmembrane</keyword>
<evidence type="ECO:0000256" key="2">
    <source>
        <dbReference type="SAM" id="Phobius"/>
    </source>
</evidence>
<gene>
    <name evidence="3" type="ORF">NGTWS1702_34900</name>
</gene>
<accession>A0ABQ4V5K9</accession>
<feature type="compositionally biased region" description="Polar residues" evidence="1">
    <location>
        <begin position="128"/>
        <end position="142"/>
    </location>
</feature>
<sequence>MIGVEMTTSTIVLIVAVAIVAILCIAAIAWVAQRKRSEHRRVEAAEIRDRAAEQSHAVGQKEALADETAAKARAAQAEADAKAAHAAALHHQAELHRGDAATARNDVDHELDRANRLDPDTDGAARDASNSEQNPSVTPEAR</sequence>
<evidence type="ECO:0000313" key="3">
    <source>
        <dbReference type="EMBL" id="GJF10194.1"/>
    </source>
</evidence>
<proteinExistence type="predicted"/>
<keyword evidence="2" id="KW-1133">Transmembrane helix</keyword>
<reference evidence="3 4" key="1">
    <citation type="submission" date="2021-08" db="EMBL/GenBank/DDBJ databases">
        <title>Draft genome sequence of Mycolicibacterium sp. NGTWS1702 strain.</title>
        <authorList>
            <person name="Matsumoto M."/>
            <person name="Tang B.C.C."/>
            <person name="Machida Y."/>
            <person name="Matoyama H."/>
            <person name="Kishihara T."/>
            <person name="Sato S."/>
            <person name="Kondo I."/>
            <person name="Sano M."/>
            <person name="Kato G."/>
        </authorList>
    </citation>
    <scope>NUCLEOTIDE SEQUENCE [LARGE SCALE GENOMIC DNA]</scope>
    <source>
        <strain evidence="3 4">NGTWSNA01</strain>
    </source>
</reference>
<feature type="compositionally biased region" description="Low complexity" evidence="1">
    <location>
        <begin position="71"/>
        <end position="90"/>
    </location>
</feature>
<name>A0ABQ4V5K9_9MYCO</name>
<keyword evidence="4" id="KW-1185">Reference proteome</keyword>
<evidence type="ECO:0000256" key="1">
    <source>
        <dbReference type="SAM" id="MobiDB-lite"/>
    </source>
</evidence>
<feature type="compositionally biased region" description="Basic and acidic residues" evidence="1">
    <location>
        <begin position="91"/>
        <end position="125"/>
    </location>
</feature>
<dbReference type="Proteomes" id="UP001060504">
    <property type="component" value="Unassembled WGS sequence"/>
</dbReference>
<protein>
    <submittedName>
        <fullName evidence="3">Uncharacterized protein</fullName>
    </submittedName>
</protein>
<keyword evidence="2" id="KW-0472">Membrane</keyword>
<comment type="caution">
    <text evidence="3">The sequence shown here is derived from an EMBL/GenBank/DDBJ whole genome shotgun (WGS) entry which is preliminary data.</text>
</comment>
<feature type="compositionally biased region" description="Basic and acidic residues" evidence="1">
    <location>
        <begin position="40"/>
        <end position="53"/>
    </location>
</feature>
<evidence type="ECO:0000313" key="4">
    <source>
        <dbReference type="Proteomes" id="UP001060504"/>
    </source>
</evidence>
<dbReference type="EMBL" id="BPRH01003657">
    <property type="protein sequence ID" value="GJF10194.1"/>
    <property type="molecule type" value="Genomic_DNA"/>
</dbReference>
<organism evidence="3 4">
    <name type="scientific">Mycolicibacterium cyprinidarum</name>
    <dbReference type="NCBI Taxonomy" id="2860311"/>
    <lineage>
        <taxon>Bacteria</taxon>
        <taxon>Bacillati</taxon>
        <taxon>Actinomycetota</taxon>
        <taxon>Actinomycetes</taxon>
        <taxon>Mycobacteriales</taxon>
        <taxon>Mycobacteriaceae</taxon>
        <taxon>Mycolicibacterium</taxon>
    </lineage>
</organism>